<dbReference type="EMBL" id="JACGCM010002501">
    <property type="protein sequence ID" value="KAF6139338.1"/>
    <property type="molecule type" value="Genomic_DNA"/>
</dbReference>
<dbReference type="InterPro" id="IPR012337">
    <property type="entry name" value="RNaseH-like_sf"/>
</dbReference>
<dbReference type="InterPro" id="IPR002156">
    <property type="entry name" value="RNaseH_domain"/>
</dbReference>
<keyword evidence="3" id="KW-1185">Reference proteome</keyword>
<dbReference type="AlphaFoldDB" id="A0A7J7L9W9"/>
<comment type="caution">
    <text evidence="2">The sequence shown here is derived from an EMBL/GenBank/DDBJ whole genome shotgun (WGS) entry which is preliminary data.</text>
</comment>
<dbReference type="GO" id="GO:0004523">
    <property type="term" value="F:RNA-DNA hybrid ribonuclease activity"/>
    <property type="evidence" value="ECO:0007669"/>
    <property type="project" value="InterPro"/>
</dbReference>
<protein>
    <recommendedName>
        <fullName evidence="1">RNase H type-1 domain-containing protein</fullName>
    </recommendedName>
</protein>
<dbReference type="Proteomes" id="UP000541444">
    <property type="component" value="Unassembled WGS sequence"/>
</dbReference>
<reference evidence="2 3" key="1">
    <citation type="journal article" date="2020" name="IScience">
        <title>Genome Sequencing of the Endangered Kingdonia uniflora (Circaeasteraceae, Ranunculales) Reveals Potential Mechanisms of Evolutionary Specialization.</title>
        <authorList>
            <person name="Sun Y."/>
            <person name="Deng T."/>
            <person name="Zhang A."/>
            <person name="Moore M.J."/>
            <person name="Landis J.B."/>
            <person name="Lin N."/>
            <person name="Zhang H."/>
            <person name="Zhang X."/>
            <person name="Huang J."/>
            <person name="Zhang X."/>
            <person name="Sun H."/>
            <person name="Wang H."/>
        </authorList>
    </citation>
    <scope>NUCLEOTIDE SEQUENCE [LARGE SCALE GENOMIC DNA]</scope>
    <source>
        <strain evidence="2">TB1705</strain>
        <tissue evidence="2">Leaf</tissue>
    </source>
</reference>
<dbReference type="Pfam" id="PF13456">
    <property type="entry name" value="RVT_3"/>
    <property type="match status" value="1"/>
</dbReference>
<dbReference type="InterPro" id="IPR036397">
    <property type="entry name" value="RNaseH_sf"/>
</dbReference>
<evidence type="ECO:0000313" key="3">
    <source>
        <dbReference type="Proteomes" id="UP000541444"/>
    </source>
</evidence>
<organism evidence="2 3">
    <name type="scientific">Kingdonia uniflora</name>
    <dbReference type="NCBI Taxonomy" id="39325"/>
    <lineage>
        <taxon>Eukaryota</taxon>
        <taxon>Viridiplantae</taxon>
        <taxon>Streptophyta</taxon>
        <taxon>Embryophyta</taxon>
        <taxon>Tracheophyta</taxon>
        <taxon>Spermatophyta</taxon>
        <taxon>Magnoliopsida</taxon>
        <taxon>Ranunculales</taxon>
        <taxon>Circaeasteraceae</taxon>
        <taxon>Kingdonia</taxon>
    </lineage>
</organism>
<evidence type="ECO:0000259" key="1">
    <source>
        <dbReference type="Pfam" id="PF13456"/>
    </source>
</evidence>
<evidence type="ECO:0000313" key="2">
    <source>
        <dbReference type="EMBL" id="KAF6139338.1"/>
    </source>
</evidence>
<feature type="domain" description="RNase H type-1" evidence="1">
    <location>
        <begin position="5"/>
        <end position="57"/>
    </location>
</feature>
<dbReference type="Gene3D" id="3.30.420.10">
    <property type="entry name" value="Ribonuclease H-like superfamily/Ribonuclease H"/>
    <property type="match status" value="1"/>
</dbReference>
<dbReference type="GO" id="GO:0003676">
    <property type="term" value="F:nucleic acid binding"/>
    <property type="evidence" value="ECO:0007669"/>
    <property type="project" value="InterPro"/>
</dbReference>
<sequence>MLGDVVAAMVKILQSTTFYAEYVTIIKGLKQAQQMGITNVWVTSDSEAAVKAFNGNKIPWQLTPTWQQLKKVFYYTKDLTCVEGDQLPC</sequence>
<name>A0A7J7L9W9_9MAGN</name>
<dbReference type="SUPFAM" id="SSF53098">
    <property type="entry name" value="Ribonuclease H-like"/>
    <property type="match status" value="1"/>
</dbReference>
<accession>A0A7J7L9W9</accession>
<proteinExistence type="predicted"/>
<dbReference type="OrthoDB" id="1937262at2759"/>
<gene>
    <name evidence="2" type="ORF">GIB67_021548</name>
</gene>